<evidence type="ECO:0000313" key="4">
    <source>
        <dbReference type="Proteomes" id="UP001596098"/>
    </source>
</evidence>
<name>A0ABW1QY17_9ACTN</name>
<dbReference type="RefSeq" id="WP_128221111.1">
    <property type="nucleotide sequence ID" value="NZ_CP034929.1"/>
</dbReference>
<evidence type="ECO:0000256" key="1">
    <source>
        <dbReference type="PROSITE-ProRule" id="PRU00464"/>
    </source>
</evidence>
<dbReference type="Pfam" id="PF01230">
    <property type="entry name" value="HIT"/>
    <property type="match status" value="1"/>
</dbReference>
<dbReference type="InterPro" id="IPR001310">
    <property type="entry name" value="Histidine_triad_HIT"/>
</dbReference>
<proteinExistence type="predicted"/>
<dbReference type="Proteomes" id="UP001596098">
    <property type="component" value="Unassembled WGS sequence"/>
</dbReference>
<comment type="caution">
    <text evidence="3">The sequence shown here is derived from an EMBL/GenBank/DDBJ whole genome shotgun (WGS) entry which is preliminary data.</text>
</comment>
<dbReference type="Gene3D" id="3.30.428.10">
    <property type="entry name" value="HIT-like"/>
    <property type="match status" value="1"/>
</dbReference>
<dbReference type="PROSITE" id="PS51084">
    <property type="entry name" value="HIT_2"/>
    <property type="match status" value="1"/>
</dbReference>
<feature type="short sequence motif" description="Histidine triad motif" evidence="1">
    <location>
        <begin position="105"/>
        <end position="109"/>
    </location>
</feature>
<gene>
    <name evidence="3" type="ORF">ACFPWU_06215</name>
</gene>
<evidence type="ECO:0000259" key="2">
    <source>
        <dbReference type="PROSITE" id="PS51084"/>
    </source>
</evidence>
<dbReference type="GO" id="GO:0032259">
    <property type="term" value="P:methylation"/>
    <property type="evidence" value="ECO:0007669"/>
    <property type="project" value="UniProtKB-KW"/>
</dbReference>
<reference evidence="4" key="1">
    <citation type="journal article" date="2019" name="Int. J. Syst. Evol. Microbiol.">
        <title>The Global Catalogue of Microorganisms (GCM) 10K type strain sequencing project: providing services to taxonomists for standard genome sequencing and annotation.</title>
        <authorList>
            <consortium name="The Broad Institute Genomics Platform"/>
            <consortium name="The Broad Institute Genome Sequencing Center for Infectious Disease"/>
            <person name="Wu L."/>
            <person name="Ma J."/>
        </authorList>
    </citation>
    <scope>NUCLEOTIDE SEQUENCE [LARGE SCALE GENOMIC DNA]</scope>
    <source>
        <strain evidence="4">DFY28</strain>
    </source>
</reference>
<keyword evidence="3" id="KW-0808">Transferase</keyword>
<dbReference type="EMBL" id="JBHSQI010000003">
    <property type="protein sequence ID" value="MFC6153258.1"/>
    <property type="molecule type" value="Genomic_DNA"/>
</dbReference>
<protein>
    <submittedName>
        <fullName evidence="3">HIT family protein</fullName>
        <ecNumber evidence="3">2.1.1.-</ecNumber>
    </submittedName>
</protein>
<dbReference type="PANTHER" id="PTHR46648:SF1">
    <property type="entry name" value="ADENOSINE 5'-MONOPHOSPHORAMIDASE HNT1"/>
    <property type="match status" value="1"/>
</dbReference>
<dbReference type="PANTHER" id="PTHR46648">
    <property type="entry name" value="HIT FAMILY PROTEIN 1"/>
    <property type="match status" value="1"/>
</dbReference>
<organism evidence="3 4">
    <name type="scientific">Nocardioides yefusunii</name>
    <dbReference type="NCBI Taxonomy" id="2500546"/>
    <lineage>
        <taxon>Bacteria</taxon>
        <taxon>Bacillati</taxon>
        <taxon>Actinomycetota</taxon>
        <taxon>Actinomycetes</taxon>
        <taxon>Propionibacteriales</taxon>
        <taxon>Nocardioidaceae</taxon>
        <taxon>Nocardioides</taxon>
    </lineage>
</organism>
<keyword evidence="3" id="KW-0489">Methyltransferase</keyword>
<accession>A0ABW1QY17</accession>
<dbReference type="EC" id="2.1.1.-" evidence="3"/>
<feature type="domain" description="HIT" evidence="2">
    <location>
        <begin position="13"/>
        <end position="121"/>
    </location>
</feature>
<dbReference type="SUPFAM" id="SSF54197">
    <property type="entry name" value="HIT-like"/>
    <property type="match status" value="1"/>
</dbReference>
<dbReference type="InterPro" id="IPR036265">
    <property type="entry name" value="HIT-like_sf"/>
</dbReference>
<dbReference type="InterPro" id="IPR011146">
    <property type="entry name" value="HIT-like"/>
</dbReference>
<sequence>MSHIVLPDAYPCAFCDYLSGERPYTILLRDDLAAVLVTREQRGVSHVLVIPIRHVPTVLDLHDAEAHAVMDLTRRVASAIDQADGRPGISIWQNNGVAAQQAIPHFHIHVAGTVQGGGTEWDEVDELTVEDTDKIADHLRPYL</sequence>
<dbReference type="GO" id="GO:0008168">
    <property type="term" value="F:methyltransferase activity"/>
    <property type="evidence" value="ECO:0007669"/>
    <property type="project" value="UniProtKB-KW"/>
</dbReference>
<evidence type="ECO:0000313" key="3">
    <source>
        <dbReference type="EMBL" id="MFC6153258.1"/>
    </source>
</evidence>
<keyword evidence="4" id="KW-1185">Reference proteome</keyword>